<dbReference type="AlphaFoldDB" id="A0A964XRY8"/>
<evidence type="ECO:0008006" key="3">
    <source>
        <dbReference type="Google" id="ProtNLM"/>
    </source>
</evidence>
<protein>
    <recommendedName>
        <fullName evidence="3">Single-stranded DNA-binding protein</fullName>
    </recommendedName>
</protein>
<dbReference type="Proteomes" id="UP000713222">
    <property type="component" value="Unassembled WGS sequence"/>
</dbReference>
<proteinExistence type="predicted"/>
<reference evidence="1" key="1">
    <citation type="submission" date="2018-10" db="EMBL/GenBank/DDBJ databases">
        <title>Iterative Subtractive Binning of Freshwater Chronoseries Metagenomes Recovers Nearly Complete Genomes from over Four Hundred Novel Species.</title>
        <authorList>
            <person name="Rodriguez-R L.M."/>
            <person name="Tsementzi D."/>
            <person name="Luo C."/>
            <person name="Konstantinidis K.T."/>
        </authorList>
    </citation>
    <scope>NUCLEOTIDE SEQUENCE</scope>
    <source>
        <strain evidence="1">WB7_6_001</strain>
    </source>
</reference>
<name>A0A964XRY8_9PROT</name>
<accession>A0A964XRY8</accession>
<dbReference type="EMBL" id="RGET01000224">
    <property type="protein sequence ID" value="NBN88665.1"/>
    <property type="molecule type" value="Genomic_DNA"/>
</dbReference>
<gene>
    <name evidence="1" type="ORF">EBV32_06220</name>
</gene>
<comment type="caution">
    <text evidence="1">The sequence shown here is derived from an EMBL/GenBank/DDBJ whole genome shotgun (WGS) entry which is preliminary data.</text>
</comment>
<sequence>MKHLFKSLAAFQQEVPVIHKGTQGFGYSYADLPAIFEKINPLLAKHGLGFTQLLNSKEGENYLVTVLFHVESGESIESTTLIPQVELKGMNSYQSFGSGCTYFRRYCLSSICGLVTDKDTDASGEQVKHEPKKPSIDQKRLGKALEAIAGGKYTKEELLSNFSLTDAQLTLIENV</sequence>
<evidence type="ECO:0000313" key="1">
    <source>
        <dbReference type="EMBL" id="NBN88665.1"/>
    </source>
</evidence>
<dbReference type="InterPro" id="IPR007499">
    <property type="entry name" value="ERF_bacteria_virus"/>
</dbReference>
<organism evidence="1 2">
    <name type="scientific">Candidatus Fonsibacter lacus</name>
    <dbReference type="NCBI Taxonomy" id="2576439"/>
    <lineage>
        <taxon>Bacteria</taxon>
        <taxon>Pseudomonadati</taxon>
        <taxon>Pseudomonadota</taxon>
        <taxon>Alphaproteobacteria</taxon>
        <taxon>Candidatus Pelagibacterales</taxon>
        <taxon>Candidatus Pelagibacterales incertae sedis</taxon>
        <taxon>Candidatus Fonsibacter</taxon>
    </lineage>
</organism>
<evidence type="ECO:0000313" key="2">
    <source>
        <dbReference type="Proteomes" id="UP000713222"/>
    </source>
</evidence>
<dbReference type="Pfam" id="PF04404">
    <property type="entry name" value="ERF"/>
    <property type="match status" value="1"/>
</dbReference>